<dbReference type="CDD" id="cd04182">
    <property type="entry name" value="GT_2_like_f"/>
    <property type="match status" value="1"/>
</dbReference>
<dbReference type="PANTHER" id="PTHR43777">
    <property type="entry name" value="MOLYBDENUM COFACTOR CYTIDYLYLTRANSFERASE"/>
    <property type="match status" value="1"/>
</dbReference>
<evidence type="ECO:0000313" key="2">
    <source>
        <dbReference type="EMBL" id="RWR16244.1"/>
    </source>
</evidence>
<dbReference type="GO" id="GO:0016779">
    <property type="term" value="F:nucleotidyltransferase activity"/>
    <property type="evidence" value="ECO:0007669"/>
    <property type="project" value="UniProtKB-ARBA"/>
</dbReference>
<dbReference type="AlphaFoldDB" id="A0A443J6P9"/>
<dbReference type="InterPro" id="IPR025877">
    <property type="entry name" value="MobA-like_NTP_Trfase"/>
</dbReference>
<organism evidence="2 3">
    <name type="scientific">Microbacterium enclense</name>
    <dbReference type="NCBI Taxonomy" id="993073"/>
    <lineage>
        <taxon>Bacteria</taxon>
        <taxon>Bacillati</taxon>
        <taxon>Actinomycetota</taxon>
        <taxon>Actinomycetes</taxon>
        <taxon>Micrococcales</taxon>
        <taxon>Microbacteriaceae</taxon>
        <taxon>Microbacterium</taxon>
    </lineage>
</organism>
<sequence>MPSATGSAPVGETPAGLVLAAGAGRRFGGPKALASDADGVPWVEKAVRALSAGGCDPVLVVLGAAADSAGRLVPAGTTIVRARGWSEGVSASLRAGLEAAASTPAPAVVVIPVDTPDLPAAAVTRLVSRASDDALAFATYDGAPGHPVVIGRAHWIAVAAAVRGDAGARPYLRAHRAEAVECADLWSGADRDVR</sequence>
<keyword evidence="2" id="KW-0808">Transferase</keyword>
<dbReference type="Gene3D" id="3.90.550.10">
    <property type="entry name" value="Spore Coat Polysaccharide Biosynthesis Protein SpsA, Chain A"/>
    <property type="match status" value="1"/>
</dbReference>
<dbReference type="PANTHER" id="PTHR43777:SF1">
    <property type="entry name" value="MOLYBDENUM COFACTOR CYTIDYLYLTRANSFERASE"/>
    <property type="match status" value="1"/>
</dbReference>
<proteinExistence type="predicted"/>
<reference evidence="2 3" key="1">
    <citation type="journal article" date="2018" name="Front. Microbiol.">
        <title>Novel Insights Into Bacterial Dimethylsulfoniopropionate Catabolism in the East China Sea.</title>
        <authorList>
            <person name="Liu J."/>
            <person name="Liu J."/>
            <person name="Zhang S.H."/>
            <person name="Liang J."/>
            <person name="Lin H."/>
            <person name="Song D."/>
            <person name="Yang G.P."/>
            <person name="Todd J.D."/>
            <person name="Zhang X.H."/>
        </authorList>
    </citation>
    <scope>NUCLEOTIDE SEQUENCE [LARGE SCALE GENOMIC DNA]</scope>
    <source>
        <strain evidence="2 3">ZYFD042</strain>
    </source>
</reference>
<dbReference type="OrthoDB" id="4427994at2"/>
<accession>A0A443J6P9</accession>
<evidence type="ECO:0000259" key="1">
    <source>
        <dbReference type="Pfam" id="PF12804"/>
    </source>
</evidence>
<dbReference type="RefSeq" id="WP_128218696.1">
    <property type="nucleotide sequence ID" value="NZ_RBZY01000061.1"/>
</dbReference>
<protein>
    <submittedName>
        <fullName evidence="2">Nucleotidyltransferase family protein</fullName>
    </submittedName>
</protein>
<dbReference type="Proteomes" id="UP000285970">
    <property type="component" value="Unassembled WGS sequence"/>
</dbReference>
<evidence type="ECO:0000313" key="3">
    <source>
        <dbReference type="Proteomes" id="UP000285970"/>
    </source>
</evidence>
<gene>
    <name evidence="2" type="ORF">D8Y23_13935</name>
</gene>
<comment type="caution">
    <text evidence="2">The sequence shown here is derived from an EMBL/GenBank/DDBJ whole genome shotgun (WGS) entry which is preliminary data.</text>
</comment>
<dbReference type="SUPFAM" id="SSF53448">
    <property type="entry name" value="Nucleotide-diphospho-sugar transferases"/>
    <property type="match status" value="1"/>
</dbReference>
<dbReference type="EMBL" id="RBZY01000061">
    <property type="protein sequence ID" value="RWR16244.1"/>
    <property type="molecule type" value="Genomic_DNA"/>
</dbReference>
<feature type="domain" description="MobA-like NTP transferase" evidence="1">
    <location>
        <begin position="16"/>
        <end position="175"/>
    </location>
</feature>
<name>A0A443J6P9_9MICO</name>
<dbReference type="InterPro" id="IPR029044">
    <property type="entry name" value="Nucleotide-diphossugar_trans"/>
</dbReference>
<dbReference type="Pfam" id="PF12804">
    <property type="entry name" value="NTP_transf_3"/>
    <property type="match status" value="1"/>
</dbReference>